<proteinExistence type="predicted"/>
<dbReference type="PANTHER" id="PTHR13944:SF21">
    <property type="entry name" value="CYSTS, ISOFORM C"/>
    <property type="match status" value="1"/>
</dbReference>
<dbReference type="InterPro" id="IPR002219">
    <property type="entry name" value="PKC_DAG/PE"/>
</dbReference>
<dbReference type="EMBL" id="BLXT01004445">
    <property type="protein sequence ID" value="GFO12695.1"/>
    <property type="molecule type" value="Genomic_DNA"/>
</dbReference>
<evidence type="ECO:0000256" key="1">
    <source>
        <dbReference type="ARBA" id="ARBA00022723"/>
    </source>
</evidence>
<comment type="caution">
    <text evidence="4">The sequence shown here is derived from an EMBL/GenBank/DDBJ whole genome shotgun (WGS) entry which is preliminary data.</text>
</comment>
<dbReference type="SUPFAM" id="SSF57889">
    <property type="entry name" value="Cysteine-rich domain"/>
    <property type="match status" value="1"/>
</dbReference>
<feature type="domain" description="Phorbol-ester/DAG-type" evidence="3">
    <location>
        <begin position="19"/>
        <end position="67"/>
    </location>
</feature>
<protein>
    <submittedName>
        <fullName evidence="4">Rho guanine nucleotide exchange factor 28-like isoform x14</fullName>
    </submittedName>
</protein>
<dbReference type="CDD" id="cd20815">
    <property type="entry name" value="C1_p190RhoGEF-like"/>
    <property type="match status" value="1"/>
</dbReference>
<dbReference type="AlphaFoldDB" id="A0AAV4AZH9"/>
<organism evidence="4 5">
    <name type="scientific">Plakobranchus ocellatus</name>
    <dbReference type="NCBI Taxonomy" id="259542"/>
    <lineage>
        <taxon>Eukaryota</taxon>
        <taxon>Metazoa</taxon>
        <taxon>Spiralia</taxon>
        <taxon>Lophotrochozoa</taxon>
        <taxon>Mollusca</taxon>
        <taxon>Gastropoda</taxon>
        <taxon>Heterobranchia</taxon>
        <taxon>Euthyneura</taxon>
        <taxon>Panpulmonata</taxon>
        <taxon>Sacoglossa</taxon>
        <taxon>Placobranchoidea</taxon>
        <taxon>Plakobranchidae</taxon>
        <taxon>Plakobranchus</taxon>
    </lineage>
</organism>
<reference evidence="4 5" key="1">
    <citation type="journal article" date="2021" name="Elife">
        <title>Chloroplast acquisition without the gene transfer in kleptoplastic sea slugs, Plakobranchus ocellatus.</title>
        <authorList>
            <person name="Maeda T."/>
            <person name="Takahashi S."/>
            <person name="Yoshida T."/>
            <person name="Shimamura S."/>
            <person name="Takaki Y."/>
            <person name="Nagai Y."/>
            <person name="Toyoda A."/>
            <person name="Suzuki Y."/>
            <person name="Arimoto A."/>
            <person name="Ishii H."/>
            <person name="Satoh N."/>
            <person name="Nishiyama T."/>
            <person name="Hasebe M."/>
            <person name="Maruyama T."/>
            <person name="Minagawa J."/>
            <person name="Obokata J."/>
            <person name="Shigenobu S."/>
        </authorList>
    </citation>
    <scope>NUCLEOTIDE SEQUENCE [LARGE SCALE GENOMIC DNA]</scope>
</reference>
<sequence>MWVAIRAVTCNKEKESKSKHRFVAISFSNATACDVCHKPMANKAALRCENCLVNVHEHNCKDQVPQCDKNRTKSCACHIRNDADVYLDEYDYIIMFQPLAVLCFSG</sequence>
<evidence type="ECO:0000313" key="5">
    <source>
        <dbReference type="Proteomes" id="UP000735302"/>
    </source>
</evidence>
<dbReference type="InterPro" id="IPR051632">
    <property type="entry name" value="Rho_GEF"/>
</dbReference>
<dbReference type="Gene3D" id="3.30.60.20">
    <property type="match status" value="1"/>
</dbReference>
<dbReference type="GO" id="GO:0046872">
    <property type="term" value="F:metal ion binding"/>
    <property type="evidence" value="ECO:0007669"/>
    <property type="project" value="UniProtKB-KW"/>
</dbReference>
<evidence type="ECO:0000313" key="4">
    <source>
        <dbReference type="EMBL" id="GFO12695.1"/>
    </source>
</evidence>
<dbReference type="InterPro" id="IPR046349">
    <property type="entry name" value="C1-like_sf"/>
</dbReference>
<evidence type="ECO:0000256" key="2">
    <source>
        <dbReference type="ARBA" id="ARBA00022833"/>
    </source>
</evidence>
<keyword evidence="5" id="KW-1185">Reference proteome</keyword>
<gene>
    <name evidence="4" type="ORF">PoB_003920000</name>
</gene>
<accession>A0AAV4AZH9</accession>
<dbReference type="PANTHER" id="PTHR13944">
    <property type="entry name" value="AGAP007712-PA"/>
    <property type="match status" value="1"/>
</dbReference>
<dbReference type="SMART" id="SM00109">
    <property type="entry name" value="C1"/>
    <property type="match status" value="1"/>
</dbReference>
<name>A0AAV4AZH9_9GAST</name>
<evidence type="ECO:0000259" key="3">
    <source>
        <dbReference type="PROSITE" id="PS50081"/>
    </source>
</evidence>
<keyword evidence="1" id="KW-0479">Metal-binding</keyword>
<dbReference type="GO" id="GO:0035023">
    <property type="term" value="P:regulation of Rho protein signal transduction"/>
    <property type="evidence" value="ECO:0007669"/>
    <property type="project" value="TreeGrafter"/>
</dbReference>
<dbReference type="Proteomes" id="UP000735302">
    <property type="component" value="Unassembled WGS sequence"/>
</dbReference>
<dbReference type="PROSITE" id="PS50081">
    <property type="entry name" value="ZF_DAG_PE_2"/>
    <property type="match status" value="1"/>
</dbReference>
<dbReference type="Pfam" id="PF00130">
    <property type="entry name" value="C1_1"/>
    <property type="match status" value="1"/>
</dbReference>
<keyword evidence="2" id="KW-0862">Zinc</keyword>